<dbReference type="GO" id="GO:0003700">
    <property type="term" value="F:DNA-binding transcription factor activity"/>
    <property type="evidence" value="ECO:0007669"/>
    <property type="project" value="InterPro"/>
</dbReference>
<dbReference type="Proteomes" id="UP000254938">
    <property type="component" value="Unassembled WGS sequence"/>
</dbReference>
<dbReference type="InterPro" id="IPR000847">
    <property type="entry name" value="LysR_HTH_N"/>
</dbReference>
<dbReference type="EMBL" id="UGKQ01000007">
    <property type="protein sequence ID" value="STS80356.1"/>
    <property type="molecule type" value="Genomic_DNA"/>
</dbReference>
<evidence type="ECO:0000313" key="2">
    <source>
        <dbReference type="EMBL" id="STS80356.1"/>
    </source>
</evidence>
<dbReference type="PROSITE" id="PS50931">
    <property type="entry name" value="HTH_LYSR"/>
    <property type="match status" value="1"/>
</dbReference>
<dbReference type="AlphaFoldDB" id="A0A377TN27"/>
<evidence type="ECO:0000313" key="3">
    <source>
        <dbReference type="Proteomes" id="UP000254938"/>
    </source>
</evidence>
<name>A0A377TN27_KLEPN</name>
<sequence length="44" mass="4671">MRATSEEIAIFVAVVESGSFSRAAEQLGQANSAVSRAVKSWNQS</sequence>
<accession>A0A377TN27</accession>
<dbReference type="InterPro" id="IPR036388">
    <property type="entry name" value="WH-like_DNA-bd_sf"/>
</dbReference>
<protein>
    <submittedName>
        <fullName evidence="2">LysR family transcriptional regulator</fullName>
    </submittedName>
</protein>
<evidence type="ECO:0000259" key="1">
    <source>
        <dbReference type="PROSITE" id="PS50931"/>
    </source>
</evidence>
<dbReference type="Pfam" id="PF00126">
    <property type="entry name" value="HTH_1"/>
    <property type="match status" value="1"/>
</dbReference>
<dbReference type="SUPFAM" id="SSF46785">
    <property type="entry name" value="Winged helix' DNA-binding domain"/>
    <property type="match status" value="1"/>
</dbReference>
<reference evidence="2 3" key="1">
    <citation type="submission" date="2018-06" db="EMBL/GenBank/DDBJ databases">
        <authorList>
            <consortium name="Pathogen Informatics"/>
            <person name="Doyle S."/>
        </authorList>
    </citation>
    <scope>NUCLEOTIDE SEQUENCE [LARGE SCALE GENOMIC DNA]</scope>
    <source>
        <strain evidence="2 3">NCTC9140</strain>
    </source>
</reference>
<gene>
    <name evidence="2" type="ORF">NCTC9140_02067</name>
</gene>
<organism evidence="2 3">
    <name type="scientific">Klebsiella pneumoniae</name>
    <dbReference type="NCBI Taxonomy" id="573"/>
    <lineage>
        <taxon>Bacteria</taxon>
        <taxon>Pseudomonadati</taxon>
        <taxon>Pseudomonadota</taxon>
        <taxon>Gammaproteobacteria</taxon>
        <taxon>Enterobacterales</taxon>
        <taxon>Enterobacteriaceae</taxon>
        <taxon>Klebsiella/Raoultella group</taxon>
        <taxon>Klebsiella</taxon>
        <taxon>Klebsiella pneumoniae complex</taxon>
    </lineage>
</organism>
<dbReference type="Gene3D" id="1.10.10.10">
    <property type="entry name" value="Winged helix-like DNA-binding domain superfamily/Winged helix DNA-binding domain"/>
    <property type="match status" value="1"/>
</dbReference>
<dbReference type="InterPro" id="IPR036390">
    <property type="entry name" value="WH_DNA-bd_sf"/>
</dbReference>
<feature type="domain" description="HTH lysR-type" evidence="1">
    <location>
        <begin position="1"/>
        <end position="44"/>
    </location>
</feature>
<proteinExistence type="predicted"/>